<protein>
    <submittedName>
        <fullName evidence="2">Uncharacterized protein</fullName>
    </submittedName>
</protein>
<feature type="transmembrane region" description="Helical" evidence="1">
    <location>
        <begin position="23"/>
        <end position="41"/>
    </location>
</feature>
<accession>A0A521BEP4</accession>
<keyword evidence="3" id="KW-1185">Reference proteome</keyword>
<evidence type="ECO:0000256" key="1">
    <source>
        <dbReference type="SAM" id="Phobius"/>
    </source>
</evidence>
<keyword evidence="1" id="KW-0812">Transmembrane</keyword>
<name>A0A521BEP4_9RHOB</name>
<reference evidence="2 3" key="1">
    <citation type="submission" date="2017-05" db="EMBL/GenBank/DDBJ databases">
        <authorList>
            <person name="Varghese N."/>
            <person name="Submissions S."/>
        </authorList>
    </citation>
    <scope>NUCLEOTIDE SEQUENCE [LARGE SCALE GENOMIC DNA]</scope>
    <source>
        <strain evidence="2 3">DSM 29506</strain>
    </source>
</reference>
<keyword evidence="1" id="KW-1133">Transmembrane helix</keyword>
<dbReference type="RefSeq" id="WP_142492065.1">
    <property type="nucleotide sequence ID" value="NZ_FXTO01000003.1"/>
</dbReference>
<dbReference type="OrthoDB" id="8479738at2"/>
<organism evidence="2 3">
    <name type="scientific">Thalassovita litoralis</name>
    <dbReference type="NCBI Taxonomy" id="1010611"/>
    <lineage>
        <taxon>Bacteria</taxon>
        <taxon>Pseudomonadati</taxon>
        <taxon>Pseudomonadota</taxon>
        <taxon>Alphaproteobacteria</taxon>
        <taxon>Rhodobacterales</taxon>
        <taxon>Roseobacteraceae</taxon>
        <taxon>Thalassovita</taxon>
    </lineage>
</organism>
<proteinExistence type="predicted"/>
<dbReference type="EMBL" id="FXTO01000003">
    <property type="protein sequence ID" value="SMO45578.1"/>
    <property type="molecule type" value="Genomic_DNA"/>
</dbReference>
<keyword evidence="1" id="KW-0472">Membrane</keyword>
<dbReference type="Proteomes" id="UP000316030">
    <property type="component" value="Unassembled WGS sequence"/>
</dbReference>
<gene>
    <name evidence="2" type="ORF">SAMN06265173_10312</name>
</gene>
<dbReference type="AlphaFoldDB" id="A0A521BEP4"/>
<feature type="transmembrane region" description="Helical" evidence="1">
    <location>
        <begin position="47"/>
        <end position="65"/>
    </location>
</feature>
<sequence>MTATDAMATTPAKEAPKKSPDGMILFITLLALAAWGASVFFFGIPGLYIPALAMVPVMYVILILISRG</sequence>
<evidence type="ECO:0000313" key="2">
    <source>
        <dbReference type="EMBL" id="SMO45578.1"/>
    </source>
</evidence>
<evidence type="ECO:0000313" key="3">
    <source>
        <dbReference type="Proteomes" id="UP000316030"/>
    </source>
</evidence>